<gene>
    <name evidence="3" type="ORF">QYE76_009709</name>
</gene>
<organism evidence="3 4">
    <name type="scientific">Lolium multiflorum</name>
    <name type="common">Italian ryegrass</name>
    <name type="synonym">Lolium perenne subsp. multiflorum</name>
    <dbReference type="NCBI Taxonomy" id="4521"/>
    <lineage>
        <taxon>Eukaryota</taxon>
        <taxon>Viridiplantae</taxon>
        <taxon>Streptophyta</taxon>
        <taxon>Embryophyta</taxon>
        <taxon>Tracheophyta</taxon>
        <taxon>Spermatophyta</taxon>
        <taxon>Magnoliopsida</taxon>
        <taxon>Liliopsida</taxon>
        <taxon>Poales</taxon>
        <taxon>Poaceae</taxon>
        <taxon>BOP clade</taxon>
        <taxon>Pooideae</taxon>
        <taxon>Poodae</taxon>
        <taxon>Poeae</taxon>
        <taxon>Poeae Chloroplast Group 2 (Poeae type)</taxon>
        <taxon>Loliodinae</taxon>
        <taxon>Loliinae</taxon>
        <taxon>Lolium</taxon>
    </lineage>
</organism>
<evidence type="ECO:0000259" key="2">
    <source>
        <dbReference type="Pfam" id="PF13966"/>
    </source>
</evidence>
<accession>A0AAD8TVT0</accession>
<reference evidence="3" key="1">
    <citation type="submission" date="2023-07" db="EMBL/GenBank/DDBJ databases">
        <title>A chromosome-level genome assembly of Lolium multiflorum.</title>
        <authorList>
            <person name="Chen Y."/>
            <person name="Copetti D."/>
            <person name="Kolliker R."/>
            <person name="Studer B."/>
        </authorList>
    </citation>
    <scope>NUCLEOTIDE SEQUENCE</scope>
    <source>
        <strain evidence="3">02402/16</strain>
        <tissue evidence="3">Leaf</tissue>
    </source>
</reference>
<feature type="region of interest" description="Disordered" evidence="1">
    <location>
        <begin position="1"/>
        <end position="38"/>
    </location>
</feature>
<evidence type="ECO:0000256" key="1">
    <source>
        <dbReference type="SAM" id="MobiDB-lite"/>
    </source>
</evidence>
<keyword evidence="4" id="KW-1185">Reference proteome</keyword>
<feature type="domain" description="Reverse transcriptase zinc-binding" evidence="2">
    <location>
        <begin position="58"/>
        <end position="107"/>
    </location>
</feature>
<comment type="caution">
    <text evidence="3">The sequence shown here is derived from an EMBL/GenBank/DDBJ whole genome shotgun (WGS) entry which is preliminary data.</text>
</comment>
<dbReference type="Pfam" id="PF13966">
    <property type="entry name" value="zf-RVT"/>
    <property type="match status" value="1"/>
</dbReference>
<dbReference type="AlphaFoldDB" id="A0AAD8TVT0"/>
<dbReference type="Proteomes" id="UP001231189">
    <property type="component" value="Unassembled WGS sequence"/>
</dbReference>
<evidence type="ECO:0000313" key="3">
    <source>
        <dbReference type="EMBL" id="KAK1693012.1"/>
    </source>
</evidence>
<proteinExistence type="predicted"/>
<name>A0AAD8TVT0_LOLMU</name>
<sequence>MARIPDDLHPQPLLATESAATEARDSDSSGNRRARRGTWRRCSEIAPGVALGSDPRGFDVKMIWSAHAKLKCKLFGWLALHGKLLTSDMLAIRGWPHDHLYPLCLRALQSSGTWRNLRTMMTLPTIA</sequence>
<evidence type="ECO:0000313" key="4">
    <source>
        <dbReference type="Proteomes" id="UP001231189"/>
    </source>
</evidence>
<dbReference type="InterPro" id="IPR026960">
    <property type="entry name" value="RVT-Znf"/>
</dbReference>
<protein>
    <recommendedName>
        <fullName evidence="2">Reverse transcriptase zinc-binding domain-containing protein</fullName>
    </recommendedName>
</protein>
<dbReference type="EMBL" id="JAUUTY010000001">
    <property type="protein sequence ID" value="KAK1693012.1"/>
    <property type="molecule type" value="Genomic_DNA"/>
</dbReference>